<protein>
    <submittedName>
        <fullName evidence="2">Uncharacterized protein</fullName>
    </submittedName>
</protein>
<accession>M0FYV7</accession>
<keyword evidence="1" id="KW-0472">Membrane</keyword>
<comment type="caution">
    <text evidence="2">The sequence shown here is derived from an EMBL/GenBank/DDBJ whole genome shotgun (WGS) entry which is preliminary data.</text>
</comment>
<name>M0FYV7_HALPT</name>
<dbReference type="AlphaFoldDB" id="M0FYV7"/>
<dbReference type="EMBL" id="AOLG01000054">
    <property type="protein sequence ID" value="ELZ65135.1"/>
    <property type="molecule type" value="Genomic_DNA"/>
</dbReference>
<evidence type="ECO:0000313" key="2">
    <source>
        <dbReference type="EMBL" id="ELZ65135.1"/>
    </source>
</evidence>
<evidence type="ECO:0000313" key="3">
    <source>
        <dbReference type="Proteomes" id="UP000011559"/>
    </source>
</evidence>
<reference evidence="2 3" key="1">
    <citation type="journal article" date="2014" name="PLoS Genet.">
        <title>Phylogenetically driven sequencing of extremely halophilic archaea reveals strategies for static and dynamic osmo-response.</title>
        <authorList>
            <person name="Becker E.A."/>
            <person name="Seitzer P.M."/>
            <person name="Tritt A."/>
            <person name="Larsen D."/>
            <person name="Krusor M."/>
            <person name="Yao A.I."/>
            <person name="Wu D."/>
            <person name="Madern D."/>
            <person name="Eisen J.A."/>
            <person name="Darling A.E."/>
            <person name="Facciotti M.T."/>
        </authorList>
    </citation>
    <scope>NUCLEOTIDE SEQUENCE [LARGE SCALE GENOMIC DNA]</scope>
    <source>
        <strain evidence="3">DSM 18310 / JCM 13924 / TL6</strain>
    </source>
</reference>
<organism evidence="2 3">
    <name type="scientific">Haloferax prahovense (strain DSM 18310 / JCM 13924 / TL6)</name>
    <dbReference type="NCBI Taxonomy" id="1227461"/>
    <lineage>
        <taxon>Archaea</taxon>
        <taxon>Methanobacteriati</taxon>
        <taxon>Methanobacteriota</taxon>
        <taxon>Stenosarchaea group</taxon>
        <taxon>Halobacteria</taxon>
        <taxon>Halobacteriales</taxon>
        <taxon>Haloferacaceae</taxon>
        <taxon>Haloferax</taxon>
    </lineage>
</organism>
<proteinExistence type="predicted"/>
<keyword evidence="3" id="KW-1185">Reference proteome</keyword>
<dbReference type="Proteomes" id="UP000011559">
    <property type="component" value="Unassembled WGS sequence"/>
</dbReference>
<keyword evidence="1" id="KW-0812">Transmembrane</keyword>
<evidence type="ECO:0000256" key="1">
    <source>
        <dbReference type="SAM" id="Phobius"/>
    </source>
</evidence>
<feature type="transmembrane region" description="Helical" evidence="1">
    <location>
        <begin position="20"/>
        <end position="43"/>
    </location>
</feature>
<sequence length="61" mass="7019">MIVFMMHKVATPREMATCRFGLSAMVELVQVLLAVPFHMLGLLQAFQRVARRSPSLLVRYR</sequence>
<keyword evidence="1" id="KW-1133">Transmembrane helix</keyword>
<gene>
    <name evidence="2" type="ORF">C457_16577</name>
</gene>